<sequence length="383" mass="43573">MALVNGFALTCKNMTDSDTGKVKERCACDFRINIFGCPESNALIILYYVLLVVTIIHGIVSGYFLYHGVVRRRMNVFFPPTRDRGVLRPKPQDAFHIMVVIFSIMQIGYISVLLSNGWANTRGAELGHNLPRVVAFGLAGMLPISIAYSTPATSNETSLWAPSKTILDVLGFFQIIGPALTQLPLSWTTGTFADKGDVLNARRFFEIQYMVVGIWSGLYTGIVWIVWYNLKKILNEHHQILRERVISDNKWKLMMLKRVEGKLTTVSMAFTQISFVYIFASFIGEFFHENLIFIRAVYFLCFAVWNFTMPVAFAITQGVFIYCILRPVPKLPTHISSSFRPMAAECWLQLAIIQWRIWKDARWDEGTSSEGEQCVNEKEQSDG</sequence>
<proteinExistence type="predicted"/>
<feature type="transmembrane region" description="Helical" evidence="1">
    <location>
        <begin position="207"/>
        <end position="230"/>
    </location>
</feature>
<dbReference type="AlphaFoldDB" id="A0A9N9B644"/>
<reference evidence="2" key="1">
    <citation type="submission" date="2021-06" db="EMBL/GenBank/DDBJ databases">
        <authorList>
            <person name="Kallberg Y."/>
            <person name="Tangrot J."/>
            <person name="Rosling A."/>
        </authorList>
    </citation>
    <scope>NUCLEOTIDE SEQUENCE</scope>
    <source>
        <strain evidence="2">IA702</strain>
    </source>
</reference>
<dbReference type="Proteomes" id="UP000789572">
    <property type="component" value="Unassembled WGS sequence"/>
</dbReference>
<evidence type="ECO:0000313" key="2">
    <source>
        <dbReference type="EMBL" id="CAG8554550.1"/>
    </source>
</evidence>
<keyword evidence="3" id="KW-1185">Reference proteome</keyword>
<name>A0A9N9B644_9GLOM</name>
<feature type="transmembrane region" description="Helical" evidence="1">
    <location>
        <begin position="165"/>
        <end position="187"/>
    </location>
</feature>
<feature type="transmembrane region" description="Helical" evidence="1">
    <location>
        <begin position="296"/>
        <end position="325"/>
    </location>
</feature>
<feature type="transmembrane region" description="Helical" evidence="1">
    <location>
        <begin position="263"/>
        <end position="284"/>
    </location>
</feature>
<gene>
    <name evidence="2" type="ORF">POCULU_LOCUS5194</name>
</gene>
<protein>
    <submittedName>
        <fullName evidence="2">2155_t:CDS:1</fullName>
    </submittedName>
</protein>
<evidence type="ECO:0000256" key="1">
    <source>
        <dbReference type="SAM" id="Phobius"/>
    </source>
</evidence>
<evidence type="ECO:0000313" key="3">
    <source>
        <dbReference type="Proteomes" id="UP000789572"/>
    </source>
</evidence>
<keyword evidence="1" id="KW-0472">Membrane</keyword>
<accession>A0A9N9B644</accession>
<organism evidence="2 3">
    <name type="scientific">Paraglomus occultum</name>
    <dbReference type="NCBI Taxonomy" id="144539"/>
    <lineage>
        <taxon>Eukaryota</taxon>
        <taxon>Fungi</taxon>
        <taxon>Fungi incertae sedis</taxon>
        <taxon>Mucoromycota</taxon>
        <taxon>Glomeromycotina</taxon>
        <taxon>Glomeromycetes</taxon>
        <taxon>Paraglomerales</taxon>
        <taxon>Paraglomeraceae</taxon>
        <taxon>Paraglomus</taxon>
    </lineage>
</organism>
<feature type="transmembrane region" description="Helical" evidence="1">
    <location>
        <begin position="94"/>
        <end position="114"/>
    </location>
</feature>
<feature type="transmembrane region" description="Helical" evidence="1">
    <location>
        <begin position="134"/>
        <end position="153"/>
    </location>
</feature>
<keyword evidence="1" id="KW-0812">Transmembrane</keyword>
<keyword evidence="1" id="KW-1133">Transmembrane helix</keyword>
<comment type="caution">
    <text evidence="2">The sequence shown here is derived from an EMBL/GenBank/DDBJ whole genome shotgun (WGS) entry which is preliminary data.</text>
</comment>
<dbReference type="OrthoDB" id="2131431at2759"/>
<feature type="transmembrane region" description="Helical" evidence="1">
    <location>
        <begin position="45"/>
        <end position="66"/>
    </location>
</feature>
<dbReference type="EMBL" id="CAJVPJ010000759">
    <property type="protein sequence ID" value="CAG8554550.1"/>
    <property type="molecule type" value="Genomic_DNA"/>
</dbReference>